<dbReference type="PROSITE" id="PS51755">
    <property type="entry name" value="OMPR_PHOB"/>
    <property type="match status" value="1"/>
</dbReference>
<comment type="caution">
    <text evidence="7">The sequence shown here is derived from an EMBL/GenBank/DDBJ whole genome shotgun (WGS) entry which is preliminary data.</text>
</comment>
<dbReference type="RefSeq" id="WP_218577897.1">
    <property type="nucleotide sequence ID" value="NZ_BLPG01000002.1"/>
</dbReference>
<evidence type="ECO:0000256" key="1">
    <source>
        <dbReference type="ARBA" id="ARBA00005820"/>
    </source>
</evidence>
<organism evidence="7 8">
    <name type="scientific">Phytohabitans rumicis</name>
    <dbReference type="NCBI Taxonomy" id="1076125"/>
    <lineage>
        <taxon>Bacteria</taxon>
        <taxon>Bacillati</taxon>
        <taxon>Actinomycetota</taxon>
        <taxon>Actinomycetes</taxon>
        <taxon>Micromonosporales</taxon>
        <taxon>Micromonosporaceae</taxon>
    </lineage>
</organism>
<dbReference type="InterPro" id="IPR001867">
    <property type="entry name" value="OmpR/PhoB-type_DNA-bd"/>
</dbReference>
<sequence>MRAGLDDELRLNVLGPVTATRAGHPLELGGRRQRAVLAVLVTARGDAVSSDRLIDCLWGDEPPPRPLAALQSYVSHLRRVLEPGRAARSRGSVIVSQGTGYALRIAPDTVDASQFEDLLRAAGAADAVEAVAVLTRALALWRGPAFADYAGEPWAAAEIARLHELREVAREQLVAARLCCGEAAVVVPEIEALVGEQPLREERWRLLVLALYRAHRQGDALAALSRARRTLADELGVDPGPALRALEEEVRAQSLPVPAPPGSGSPGYAVAEPPVVDDLVEREREVAELRGCLAGALEGRARLMLVEGPAGIGKTRLLGEARRLAAGLGFETLAARGGHLEREYGFGAVRQLFEPAVAEPERGARLLTGAARAAEAVFDVAAAPDGSLAVLHGLYWLTVRLSGDGPLLLTVDDLQWCDTASLRYLAYLAHRMEGLPVVIVAALRTGGPYDDEALLAELAHSPETTSVRPGPLTVDGTGDLVRRRLAGAHGAFVNACYRATSGNPLLLRQLLRAVQAQGVRPDAAHAGTVTAIGSRAVSSLVLTRLAQLLPDATAVARAVAVLGNGAALPAVAALAELPEDAAAAAVAALARAEVLRDDYPLGFVHPLVADAVYRDLPPGERQMHHDRAARALDAVGASAEQVGAQLLHVPHRGDPWVVRVLGRAAARAGDRGAADAAATYLTRALAEPPAPDRRPLVLLELGRVQASRDGQAALRHLREAYETLPDRAARIRAALMLARTLVFAGPVGEASTFARGATAELFGEPGDGRDDDKQGLLALARIGGYLHDVDQRRWRGPAPAVHGDGPGARMLAADLAWEAVMDSADRERAVALARFAIADGVLLDADNGLLWAAAGTALNLAEEDTFAFWEAAQAHAHRKGSLFAALAAHLWRGHAEWLRGDLREAYQSLVTSYEQSASGAPPSPTRSSRR</sequence>
<dbReference type="InterPro" id="IPR051677">
    <property type="entry name" value="AfsR-DnrI-RedD_regulator"/>
</dbReference>
<dbReference type="SUPFAM" id="SSF52540">
    <property type="entry name" value="P-loop containing nucleoside triphosphate hydrolases"/>
    <property type="match status" value="1"/>
</dbReference>
<dbReference type="PANTHER" id="PTHR35807:SF1">
    <property type="entry name" value="TRANSCRIPTIONAL REGULATOR REDD"/>
    <property type="match status" value="1"/>
</dbReference>
<reference evidence="7 8" key="2">
    <citation type="submission" date="2020-03" db="EMBL/GenBank/DDBJ databases">
        <authorList>
            <person name="Ichikawa N."/>
            <person name="Kimura A."/>
            <person name="Kitahashi Y."/>
            <person name="Uohara A."/>
        </authorList>
    </citation>
    <scope>NUCLEOTIDE SEQUENCE [LARGE SCALE GENOMIC DNA]</scope>
    <source>
        <strain evidence="7 8">NBRC 108638</strain>
    </source>
</reference>
<accession>A0A6V8LFG1</accession>
<comment type="similarity">
    <text evidence="1">Belongs to the AfsR/DnrI/RedD regulatory family.</text>
</comment>
<evidence type="ECO:0000313" key="7">
    <source>
        <dbReference type="EMBL" id="GFJ96002.1"/>
    </source>
</evidence>
<dbReference type="Pfam" id="PF03704">
    <property type="entry name" value="BTAD"/>
    <property type="match status" value="1"/>
</dbReference>
<dbReference type="SUPFAM" id="SSF46894">
    <property type="entry name" value="C-terminal effector domain of the bipartite response regulators"/>
    <property type="match status" value="1"/>
</dbReference>
<dbReference type="EMBL" id="BLPG01000002">
    <property type="protein sequence ID" value="GFJ96002.1"/>
    <property type="molecule type" value="Genomic_DNA"/>
</dbReference>
<dbReference type="Gene3D" id="1.25.40.10">
    <property type="entry name" value="Tetratricopeptide repeat domain"/>
    <property type="match status" value="1"/>
</dbReference>
<dbReference type="GO" id="GO:0006355">
    <property type="term" value="P:regulation of DNA-templated transcription"/>
    <property type="evidence" value="ECO:0007669"/>
    <property type="project" value="InterPro"/>
</dbReference>
<dbReference type="PANTHER" id="PTHR35807">
    <property type="entry name" value="TRANSCRIPTIONAL REGULATOR REDD-RELATED"/>
    <property type="match status" value="1"/>
</dbReference>
<gene>
    <name evidence="7" type="ORF">Prum_096440</name>
</gene>
<keyword evidence="2" id="KW-0805">Transcription regulation</keyword>
<keyword evidence="3 5" id="KW-0238">DNA-binding</keyword>
<keyword evidence="4" id="KW-0804">Transcription</keyword>
<name>A0A6V8LFG1_9ACTN</name>
<dbReference type="CDD" id="cd15831">
    <property type="entry name" value="BTAD"/>
    <property type="match status" value="1"/>
</dbReference>
<dbReference type="SUPFAM" id="SSF48452">
    <property type="entry name" value="TPR-like"/>
    <property type="match status" value="1"/>
</dbReference>
<dbReference type="InterPro" id="IPR036388">
    <property type="entry name" value="WH-like_DNA-bd_sf"/>
</dbReference>
<dbReference type="Pfam" id="PF13191">
    <property type="entry name" value="AAA_16"/>
    <property type="match status" value="1"/>
</dbReference>
<dbReference type="SMART" id="SM01043">
    <property type="entry name" value="BTAD"/>
    <property type="match status" value="1"/>
</dbReference>
<protein>
    <recommendedName>
        <fullName evidence="6">OmpR/PhoB-type domain-containing protein</fullName>
    </recommendedName>
</protein>
<dbReference type="SMART" id="SM00862">
    <property type="entry name" value="Trans_reg_C"/>
    <property type="match status" value="1"/>
</dbReference>
<evidence type="ECO:0000256" key="4">
    <source>
        <dbReference type="ARBA" id="ARBA00023163"/>
    </source>
</evidence>
<dbReference type="GO" id="GO:0000160">
    <property type="term" value="P:phosphorelay signal transduction system"/>
    <property type="evidence" value="ECO:0007669"/>
    <property type="project" value="InterPro"/>
</dbReference>
<evidence type="ECO:0000256" key="2">
    <source>
        <dbReference type="ARBA" id="ARBA00023015"/>
    </source>
</evidence>
<dbReference type="Pfam" id="PF00486">
    <property type="entry name" value="Trans_reg_C"/>
    <property type="match status" value="1"/>
</dbReference>
<feature type="domain" description="OmpR/PhoB-type" evidence="6">
    <location>
        <begin position="1"/>
        <end position="105"/>
    </location>
</feature>
<evidence type="ECO:0000256" key="5">
    <source>
        <dbReference type="PROSITE-ProRule" id="PRU01091"/>
    </source>
</evidence>
<dbReference type="InterPro" id="IPR027417">
    <property type="entry name" value="P-loop_NTPase"/>
</dbReference>
<dbReference type="Proteomes" id="UP000482960">
    <property type="component" value="Unassembled WGS sequence"/>
</dbReference>
<proteinExistence type="inferred from homology"/>
<evidence type="ECO:0000256" key="3">
    <source>
        <dbReference type="ARBA" id="ARBA00023125"/>
    </source>
</evidence>
<keyword evidence="8" id="KW-1185">Reference proteome</keyword>
<feature type="DNA-binding region" description="OmpR/PhoB-type" evidence="5">
    <location>
        <begin position="1"/>
        <end position="105"/>
    </location>
</feature>
<evidence type="ECO:0000259" key="6">
    <source>
        <dbReference type="PROSITE" id="PS51755"/>
    </source>
</evidence>
<dbReference type="AlphaFoldDB" id="A0A6V8LFG1"/>
<dbReference type="InterPro" id="IPR016032">
    <property type="entry name" value="Sig_transdc_resp-reg_C-effctor"/>
</dbReference>
<dbReference type="InterPro" id="IPR005158">
    <property type="entry name" value="BTAD"/>
</dbReference>
<evidence type="ECO:0000313" key="8">
    <source>
        <dbReference type="Proteomes" id="UP000482960"/>
    </source>
</evidence>
<dbReference type="InterPro" id="IPR041664">
    <property type="entry name" value="AAA_16"/>
</dbReference>
<reference evidence="7 8" key="1">
    <citation type="submission" date="2020-03" db="EMBL/GenBank/DDBJ databases">
        <title>Whole genome shotgun sequence of Phytohabitans rumicis NBRC 108638.</title>
        <authorList>
            <person name="Komaki H."/>
            <person name="Tamura T."/>
        </authorList>
    </citation>
    <scope>NUCLEOTIDE SEQUENCE [LARGE SCALE GENOMIC DNA]</scope>
    <source>
        <strain evidence="7 8">NBRC 108638</strain>
    </source>
</reference>
<dbReference type="Gene3D" id="1.10.10.10">
    <property type="entry name" value="Winged helix-like DNA-binding domain superfamily/Winged helix DNA-binding domain"/>
    <property type="match status" value="1"/>
</dbReference>
<dbReference type="GO" id="GO:0003677">
    <property type="term" value="F:DNA binding"/>
    <property type="evidence" value="ECO:0007669"/>
    <property type="project" value="UniProtKB-UniRule"/>
</dbReference>
<dbReference type="InterPro" id="IPR011990">
    <property type="entry name" value="TPR-like_helical_dom_sf"/>
</dbReference>